<dbReference type="RefSeq" id="WP_177320898.1">
    <property type="nucleotide sequence ID" value="NZ_FOYL01000017.1"/>
</dbReference>
<proteinExistence type="predicted"/>
<evidence type="ECO:0000256" key="2">
    <source>
        <dbReference type="ARBA" id="ARBA00022692"/>
    </source>
</evidence>
<comment type="subcellular location">
    <subcellularLocation>
        <location evidence="1">Endomembrane system</location>
        <topology evidence="1">Multi-pass membrane protein</topology>
    </subcellularLocation>
</comment>
<organism evidence="7 8">
    <name type="scientific">Lentzea waywayandensis</name>
    <dbReference type="NCBI Taxonomy" id="84724"/>
    <lineage>
        <taxon>Bacteria</taxon>
        <taxon>Bacillati</taxon>
        <taxon>Actinomycetota</taxon>
        <taxon>Actinomycetes</taxon>
        <taxon>Pseudonocardiales</taxon>
        <taxon>Pseudonocardiaceae</taxon>
        <taxon>Lentzea</taxon>
    </lineage>
</organism>
<dbReference type="InterPro" id="IPR011020">
    <property type="entry name" value="HTTM-like"/>
</dbReference>
<dbReference type="GO" id="GO:0012505">
    <property type="term" value="C:endomembrane system"/>
    <property type="evidence" value="ECO:0007669"/>
    <property type="project" value="UniProtKB-SubCell"/>
</dbReference>
<keyword evidence="4 5" id="KW-0472">Membrane</keyword>
<reference evidence="8" key="1">
    <citation type="submission" date="2016-10" db="EMBL/GenBank/DDBJ databases">
        <authorList>
            <person name="Varghese N."/>
            <person name="Submissions S."/>
        </authorList>
    </citation>
    <scope>NUCLEOTIDE SEQUENCE [LARGE SCALE GENOMIC DNA]</scope>
    <source>
        <strain evidence="8">DSM 44232</strain>
    </source>
</reference>
<dbReference type="InterPro" id="IPR052964">
    <property type="entry name" value="Sporulation_signal_mat"/>
</dbReference>
<evidence type="ECO:0000313" key="7">
    <source>
        <dbReference type="EMBL" id="SFR29129.1"/>
    </source>
</evidence>
<protein>
    <submittedName>
        <fullName evidence="7">Antimicrobial peptide system protein, SdpB family</fullName>
    </submittedName>
</protein>
<evidence type="ECO:0000259" key="6">
    <source>
        <dbReference type="SMART" id="SM00752"/>
    </source>
</evidence>
<dbReference type="EMBL" id="FOYL01000017">
    <property type="protein sequence ID" value="SFR29129.1"/>
    <property type="molecule type" value="Genomic_DNA"/>
</dbReference>
<keyword evidence="2 5" id="KW-0812">Transmembrane</keyword>
<evidence type="ECO:0000256" key="5">
    <source>
        <dbReference type="SAM" id="Phobius"/>
    </source>
</evidence>
<keyword evidence="8" id="KW-1185">Reference proteome</keyword>
<feature type="transmembrane region" description="Helical" evidence="5">
    <location>
        <begin position="208"/>
        <end position="228"/>
    </location>
</feature>
<dbReference type="Proteomes" id="UP000198583">
    <property type="component" value="Unassembled WGS sequence"/>
</dbReference>
<dbReference type="PANTHER" id="PTHR39535">
    <property type="entry name" value="SPORULATION-DELAYING PROTEIN SDPB"/>
    <property type="match status" value="1"/>
</dbReference>
<feature type="transmembrane region" description="Helical" evidence="5">
    <location>
        <begin position="235"/>
        <end position="263"/>
    </location>
</feature>
<dbReference type="STRING" id="84724.SAMN04488564_11753"/>
<name>A0A1I6FGQ5_9PSEU</name>
<evidence type="ECO:0000256" key="4">
    <source>
        <dbReference type="ARBA" id="ARBA00023136"/>
    </source>
</evidence>
<evidence type="ECO:0000313" key="8">
    <source>
        <dbReference type="Proteomes" id="UP000198583"/>
    </source>
</evidence>
<gene>
    <name evidence="7" type="ORF">SAMN04488564_11753</name>
</gene>
<evidence type="ECO:0000256" key="1">
    <source>
        <dbReference type="ARBA" id="ARBA00004127"/>
    </source>
</evidence>
<sequence length="292" mass="31530">MLNRLLTADPRSPLLGVARSLVALAQLLSLAFTSDTDLFPAIGGPPDGPRCDGLRGISLWCLGFDPAIARWTAVAVLVSVAVGYRPRWTVVPHWYVAFSFSAALIASHGGEHISKILTLLLIPVLLGDDRGWHWTRPRTPMAPRWHGAAAAGHLAIRAQIAFVYGQAVWFKLREPEWRSGEAMHYTMQDAYFGATPALAELLDSVGPLMTWGTLAAETFLALSAFCGVRIRKWAVVVGVVLHLGIMVVLGLIGFGLVMIALLLASSSRTDLTGAVGDCAPRLRRTLHTPKLA</sequence>
<dbReference type="AlphaFoldDB" id="A0A1I6FGQ5"/>
<dbReference type="InterPro" id="IPR023894">
    <property type="entry name" value="Sporulation_SdpB"/>
</dbReference>
<accession>A0A1I6FGQ5</accession>
<dbReference type="PANTHER" id="PTHR39535:SF2">
    <property type="entry name" value="HTTM DOMAIN-CONTAINING PROTEIN"/>
    <property type="match status" value="1"/>
</dbReference>
<dbReference type="NCBIfam" id="TIGR04033">
    <property type="entry name" value="export_SdpB"/>
    <property type="match status" value="1"/>
</dbReference>
<evidence type="ECO:0000256" key="3">
    <source>
        <dbReference type="ARBA" id="ARBA00022989"/>
    </source>
</evidence>
<keyword evidence="3 5" id="KW-1133">Transmembrane helix</keyword>
<feature type="domain" description="HTTM-like" evidence="6">
    <location>
        <begin position="5"/>
        <end position="270"/>
    </location>
</feature>
<dbReference type="SMART" id="SM00752">
    <property type="entry name" value="HTTM"/>
    <property type="match status" value="1"/>
</dbReference>